<evidence type="ECO:0000313" key="5">
    <source>
        <dbReference type="Proteomes" id="UP000033934"/>
    </source>
</evidence>
<evidence type="ECO:0000256" key="1">
    <source>
        <dbReference type="SAM" id="MobiDB-lite"/>
    </source>
</evidence>
<dbReference type="Proteomes" id="UP000033934">
    <property type="component" value="Unassembled WGS sequence"/>
</dbReference>
<dbReference type="InterPro" id="IPR036779">
    <property type="entry name" value="LysM_dom_sf"/>
</dbReference>
<dbReference type="Gene3D" id="3.10.350.10">
    <property type="entry name" value="LysM domain"/>
    <property type="match status" value="1"/>
</dbReference>
<proteinExistence type="predicted"/>
<dbReference type="EMBL" id="LBVO01000007">
    <property type="protein sequence ID" value="KKQ90398.1"/>
    <property type="molecule type" value="Genomic_DNA"/>
</dbReference>
<dbReference type="Pfam" id="PF01476">
    <property type="entry name" value="LysM"/>
    <property type="match status" value="1"/>
</dbReference>
<feature type="region of interest" description="Disordered" evidence="1">
    <location>
        <begin position="43"/>
        <end position="69"/>
    </location>
</feature>
<comment type="caution">
    <text evidence="4">The sequence shown here is derived from an EMBL/GenBank/DDBJ whole genome shotgun (WGS) entry which is preliminary data.</text>
</comment>
<accession>A0A0G0LEU0</accession>
<keyword evidence="2" id="KW-0812">Transmembrane</keyword>
<keyword evidence="2" id="KW-1133">Transmembrane helix</keyword>
<dbReference type="CDD" id="cd00118">
    <property type="entry name" value="LysM"/>
    <property type="match status" value="1"/>
</dbReference>
<evidence type="ECO:0000259" key="3">
    <source>
        <dbReference type="PROSITE" id="PS51782"/>
    </source>
</evidence>
<evidence type="ECO:0000256" key="2">
    <source>
        <dbReference type="SAM" id="Phobius"/>
    </source>
</evidence>
<gene>
    <name evidence="4" type="ORF">UT11_C0007G0040</name>
</gene>
<reference evidence="4 5" key="1">
    <citation type="journal article" date="2015" name="Nature">
        <title>rRNA introns, odd ribosomes, and small enigmatic genomes across a large radiation of phyla.</title>
        <authorList>
            <person name="Brown C.T."/>
            <person name="Hug L.A."/>
            <person name="Thomas B.C."/>
            <person name="Sharon I."/>
            <person name="Castelle C.J."/>
            <person name="Singh A."/>
            <person name="Wilkins M.J."/>
            <person name="Williams K.H."/>
            <person name="Banfield J.F."/>
        </authorList>
    </citation>
    <scope>NUCLEOTIDE SEQUENCE [LARGE SCALE GENOMIC DNA]</scope>
</reference>
<dbReference type="SUPFAM" id="SSF54106">
    <property type="entry name" value="LysM domain"/>
    <property type="match status" value="1"/>
</dbReference>
<dbReference type="AlphaFoldDB" id="A0A0G0LEU0"/>
<name>A0A0G0LEU0_9BACT</name>
<evidence type="ECO:0000313" key="4">
    <source>
        <dbReference type="EMBL" id="KKQ90398.1"/>
    </source>
</evidence>
<keyword evidence="2" id="KW-0472">Membrane</keyword>
<dbReference type="PROSITE" id="PS51782">
    <property type="entry name" value="LYSM"/>
    <property type="match status" value="1"/>
</dbReference>
<dbReference type="SMART" id="SM00257">
    <property type="entry name" value="LysM"/>
    <property type="match status" value="1"/>
</dbReference>
<feature type="domain" description="LysM" evidence="3">
    <location>
        <begin position="68"/>
        <end position="112"/>
    </location>
</feature>
<protein>
    <submittedName>
        <fullName evidence="4">LysM domain/M23/M37 peptidase domain protein</fullName>
    </submittedName>
</protein>
<sequence>MIKTLIYFVLLISIGVGAYFFGFNNGREKEILKKIITTSNNKNASSVKQTTNKPPDNKPQATTNTDSQEYTVAENDTLFTIGLKFDILWTHIAQANGIDENTPLFIGQKLKIPTNESDQAIPKNEDTQNFEIDLAAAQAEQSKVNSDGTDAWRRDPVEVARREAPSSFNLAPGDPYSLVASDAQKGTATVFLQKEDKSYTFSLIQPVDKGENGIWKIEKIVIN</sequence>
<feature type="transmembrane region" description="Helical" evidence="2">
    <location>
        <begin position="6"/>
        <end position="24"/>
    </location>
</feature>
<organism evidence="4 5">
    <name type="scientific">Berkelbacteria bacterium GW2011_GWA2_38_9</name>
    <dbReference type="NCBI Taxonomy" id="1618334"/>
    <lineage>
        <taxon>Bacteria</taxon>
        <taxon>Candidatus Berkelbacteria</taxon>
    </lineage>
</organism>
<dbReference type="InterPro" id="IPR018392">
    <property type="entry name" value="LysM"/>
</dbReference>